<organism evidence="1 2">
    <name type="scientific">Paenibacillus farraposensis</name>
    <dbReference type="NCBI Taxonomy" id="2807095"/>
    <lineage>
        <taxon>Bacteria</taxon>
        <taxon>Bacillati</taxon>
        <taxon>Bacillota</taxon>
        <taxon>Bacilli</taxon>
        <taxon>Bacillales</taxon>
        <taxon>Paenibacillaceae</taxon>
        <taxon>Paenibacillus</taxon>
    </lineage>
</organism>
<protein>
    <recommendedName>
        <fullName evidence="3">DUF5405 domain-containing protein</fullName>
    </recommendedName>
</protein>
<comment type="caution">
    <text evidence="1">The sequence shown here is derived from an EMBL/GenBank/DDBJ whole genome shotgun (WGS) entry which is preliminary data.</text>
</comment>
<proteinExistence type="predicted"/>
<dbReference type="EMBL" id="JBHTNZ010000009">
    <property type="protein sequence ID" value="MFD1461646.1"/>
    <property type="molecule type" value="Genomic_DNA"/>
</dbReference>
<name>A0ABW4DE85_9BACL</name>
<keyword evidence="2" id="KW-1185">Reference proteome</keyword>
<reference evidence="2" key="1">
    <citation type="journal article" date="2019" name="Int. J. Syst. Evol. Microbiol.">
        <title>The Global Catalogue of Microorganisms (GCM) 10K type strain sequencing project: providing services to taxonomists for standard genome sequencing and annotation.</title>
        <authorList>
            <consortium name="The Broad Institute Genomics Platform"/>
            <consortium name="The Broad Institute Genome Sequencing Center for Infectious Disease"/>
            <person name="Wu L."/>
            <person name="Ma J."/>
        </authorList>
    </citation>
    <scope>NUCLEOTIDE SEQUENCE [LARGE SCALE GENOMIC DNA]</scope>
    <source>
        <strain evidence="2">CCM 9147</strain>
    </source>
</reference>
<accession>A0ABW4DE85</accession>
<evidence type="ECO:0000313" key="2">
    <source>
        <dbReference type="Proteomes" id="UP001597340"/>
    </source>
</evidence>
<dbReference type="Proteomes" id="UP001597340">
    <property type="component" value="Unassembled WGS sequence"/>
</dbReference>
<dbReference type="RefSeq" id="WP_229524396.1">
    <property type="nucleotide sequence ID" value="NZ_JAFFQR010000064.1"/>
</dbReference>
<evidence type="ECO:0008006" key="3">
    <source>
        <dbReference type="Google" id="ProtNLM"/>
    </source>
</evidence>
<gene>
    <name evidence="1" type="ORF">ACFQ5D_09475</name>
</gene>
<sequence>MKIQIEGSLYLESDGMQFILKEYTGKQSVNKKTGDSTDLYKTHGYFPTVKSALEKVVKMKIMDSTATTIGELLEELENIRQYIESEVTV</sequence>
<evidence type="ECO:0000313" key="1">
    <source>
        <dbReference type="EMBL" id="MFD1461646.1"/>
    </source>
</evidence>